<sequence length="105" mass="10948">ATAPGSTSSSAGTSLLPPSAAAGGGSSLPAPLAARLQEEAGRAAEAFTYWLSYLVRFVSTRALLSPSSDLGDLLLRLNFNDCYSKYFMPEEVVAQQLAAQHNAAQ</sequence>
<protein>
    <submittedName>
        <fullName evidence="2">Uncharacterized protein</fullName>
    </submittedName>
</protein>
<gene>
    <name evidence="2" type="ORF">Agub_g6961</name>
</gene>
<keyword evidence="3" id="KW-1185">Reference proteome</keyword>
<evidence type="ECO:0000256" key="1">
    <source>
        <dbReference type="SAM" id="MobiDB-lite"/>
    </source>
</evidence>
<comment type="caution">
    <text evidence="2">The sequence shown here is derived from an EMBL/GenBank/DDBJ whole genome shotgun (WGS) entry which is preliminary data.</text>
</comment>
<dbReference type="AlphaFoldDB" id="A0AAD3DS16"/>
<proteinExistence type="predicted"/>
<feature type="non-terminal residue" evidence="2">
    <location>
        <position position="105"/>
    </location>
</feature>
<evidence type="ECO:0000313" key="2">
    <source>
        <dbReference type="EMBL" id="GFR45567.1"/>
    </source>
</evidence>
<dbReference type="Proteomes" id="UP001054857">
    <property type="component" value="Unassembled WGS sequence"/>
</dbReference>
<accession>A0AAD3DS16</accession>
<reference evidence="2 3" key="1">
    <citation type="journal article" date="2021" name="Sci. Rep.">
        <title>Genome sequencing of the multicellular alga Astrephomene provides insights into convergent evolution of germ-soma differentiation.</title>
        <authorList>
            <person name="Yamashita S."/>
            <person name="Yamamoto K."/>
            <person name="Matsuzaki R."/>
            <person name="Suzuki S."/>
            <person name="Yamaguchi H."/>
            <person name="Hirooka S."/>
            <person name="Minakuchi Y."/>
            <person name="Miyagishima S."/>
            <person name="Kawachi M."/>
            <person name="Toyoda A."/>
            <person name="Nozaki H."/>
        </authorList>
    </citation>
    <scope>NUCLEOTIDE SEQUENCE [LARGE SCALE GENOMIC DNA]</scope>
    <source>
        <strain evidence="2 3">NIES-4017</strain>
    </source>
</reference>
<name>A0AAD3DS16_9CHLO</name>
<organism evidence="2 3">
    <name type="scientific">Astrephomene gubernaculifera</name>
    <dbReference type="NCBI Taxonomy" id="47775"/>
    <lineage>
        <taxon>Eukaryota</taxon>
        <taxon>Viridiplantae</taxon>
        <taxon>Chlorophyta</taxon>
        <taxon>core chlorophytes</taxon>
        <taxon>Chlorophyceae</taxon>
        <taxon>CS clade</taxon>
        <taxon>Chlamydomonadales</taxon>
        <taxon>Astrephomenaceae</taxon>
        <taxon>Astrephomene</taxon>
    </lineage>
</organism>
<evidence type="ECO:0000313" key="3">
    <source>
        <dbReference type="Proteomes" id="UP001054857"/>
    </source>
</evidence>
<dbReference type="EMBL" id="BMAR01000010">
    <property type="protein sequence ID" value="GFR45567.1"/>
    <property type="molecule type" value="Genomic_DNA"/>
</dbReference>
<feature type="non-terminal residue" evidence="2">
    <location>
        <position position="1"/>
    </location>
</feature>
<feature type="region of interest" description="Disordered" evidence="1">
    <location>
        <begin position="1"/>
        <end position="27"/>
    </location>
</feature>